<organism evidence="2">
    <name type="scientific">Prunus dulcis</name>
    <name type="common">Almond</name>
    <name type="synonym">Amygdalus dulcis</name>
    <dbReference type="NCBI Taxonomy" id="3755"/>
    <lineage>
        <taxon>Eukaryota</taxon>
        <taxon>Viridiplantae</taxon>
        <taxon>Streptophyta</taxon>
        <taxon>Embryophyta</taxon>
        <taxon>Tracheophyta</taxon>
        <taxon>Spermatophyta</taxon>
        <taxon>Magnoliopsida</taxon>
        <taxon>eudicotyledons</taxon>
        <taxon>Gunneridae</taxon>
        <taxon>Pentapetalae</taxon>
        <taxon>rosids</taxon>
        <taxon>fabids</taxon>
        <taxon>Rosales</taxon>
        <taxon>Rosaceae</taxon>
        <taxon>Amygdaloideae</taxon>
        <taxon>Amygdaleae</taxon>
        <taxon>Prunus</taxon>
    </lineage>
</organism>
<gene>
    <name evidence="2" type="ORF">Prudu_004752</name>
</gene>
<name>A0A4Y1QW75_PRUDU</name>
<feature type="region of interest" description="Disordered" evidence="1">
    <location>
        <begin position="1"/>
        <end position="24"/>
    </location>
</feature>
<protein>
    <submittedName>
        <fullName evidence="2">Uncharacterized protein</fullName>
    </submittedName>
</protein>
<accession>A0A4Y1QW75</accession>
<dbReference type="AlphaFoldDB" id="A0A4Y1QW75"/>
<sequence>MKLETERRKKEKGRKEKRKKSVYL</sequence>
<proteinExistence type="predicted"/>
<evidence type="ECO:0000256" key="1">
    <source>
        <dbReference type="SAM" id="MobiDB-lite"/>
    </source>
</evidence>
<reference evidence="2" key="1">
    <citation type="journal article" date="2019" name="Science">
        <title>Mutation of a bHLH transcription factor allowed almond domestication.</title>
        <authorList>
            <person name="Sanchez-Perez R."/>
            <person name="Pavan S."/>
            <person name="Mazzeo R."/>
            <person name="Moldovan C."/>
            <person name="Aiese Cigliano R."/>
            <person name="Del Cueto J."/>
            <person name="Ricciardi F."/>
            <person name="Lotti C."/>
            <person name="Ricciardi L."/>
            <person name="Dicenta F."/>
            <person name="Lopez-Marques R.L."/>
            <person name="Lindberg Moller B."/>
        </authorList>
    </citation>
    <scope>NUCLEOTIDE SEQUENCE</scope>
</reference>
<evidence type="ECO:0000313" key="2">
    <source>
        <dbReference type="EMBL" id="BBG96057.1"/>
    </source>
</evidence>
<dbReference type="EMBL" id="AP019297">
    <property type="protein sequence ID" value="BBG96057.1"/>
    <property type="molecule type" value="Genomic_DNA"/>
</dbReference>
<feature type="compositionally biased region" description="Basic residues" evidence="1">
    <location>
        <begin position="9"/>
        <end position="24"/>
    </location>
</feature>